<comment type="caution">
    <text evidence="2">The sequence shown here is derived from an EMBL/GenBank/DDBJ whole genome shotgun (WGS) entry which is preliminary data.</text>
</comment>
<reference evidence="2 3" key="1">
    <citation type="journal article" date="2019" name="Nat. Ecol. Evol.">
        <title>Megaphylogeny resolves global patterns of mushroom evolution.</title>
        <authorList>
            <person name="Varga T."/>
            <person name="Krizsan K."/>
            <person name="Foldi C."/>
            <person name="Dima B."/>
            <person name="Sanchez-Garcia M."/>
            <person name="Sanchez-Ramirez S."/>
            <person name="Szollosi G.J."/>
            <person name="Szarkandi J.G."/>
            <person name="Papp V."/>
            <person name="Albert L."/>
            <person name="Andreopoulos W."/>
            <person name="Angelini C."/>
            <person name="Antonin V."/>
            <person name="Barry K.W."/>
            <person name="Bougher N.L."/>
            <person name="Buchanan P."/>
            <person name="Buyck B."/>
            <person name="Bense V."/>
            <person name="Catcheside P."/>
            <person name="Chovatia M."/>
            <person name="Cooper J."/>
            <person name="Damon W."/>
            <person name="Desjardin D."/>
            <person name="Finy P."/>
            <person name="Geml J."/>
            <person name="Haridas S."/>
            <person name="Hughes K."/>
            <person name="Justo A."/>
            <person name="Karasinski D."/>
            <person name="Kautmanova I."/>
            <person name="Kiss B."/>
            <person name="Kocsube S."/>
            <person name="Kotiranta H."/>
            <person name="LaButti K.M."/>
            <person name="Lechner B.E."/>
            <person name="Liimatainen K."/>
            <person name="Lipzen A."/>
            <person name="Lukacs Z."/>
            <person name="Mihaltcheva S."/>
            <person name="Morgado L.N."/>
            <person name="Niskanen T."/>
            <person name="Noordeloos M.E."/>
            <person name="Ohm R.A."/>
            <person name="Ortiz-Santana B."/>
            <person name="Ovrebo C."/>
            <person name="Racz N."/>
            <person name="Riley R."/>
            <person name="Savchenko A."/>
            <person name="Shiryaev A."/>
            <person name="Soop K."/>
            <person name="Spirin V."/>
            <person name="Szebenyi C."/>
            <person name="Tomsovsky M."/>
            <person name="Tulloss R.E."/>
            <person name="Uehling J."/>
            <person name="Grigoriev I.V."/>
            <person name="Vagvolgyi C."/>
            <person name="Papp T."/>
            <person name="Martin F.M."/>
            <person name="Miettinen O."/>
            <person name="Hibbett D.S."/>
            <person name="Nagy L.G."/>
        </authorList>
    </citation>
    <scope>NUCLEOTIDE SEQUENCE [LARGE SCALE GENOMIC DNA]</scope>
    <source>
        <strain evidence="2 3">FP101781</strain>
    </source>
</reference>
<evidence type="ECO:0000313" key="3">
    <source>
        <dbReference type="Proteomes" id="UP000298030"/>
    </source>
</evidence>
<keyword evidence="3" id="KW-1185">Reference proteome</keyword>
<feature type="compositionally biased region" description="Basic and acidic residues" evidence="1">
    <location>
        <begin position="27"/>
        <end position="37"/>
    </location>
</feature>
<feature type="region of interest" description="Disordered" evidence="1">
    <location>
        <begin position="18"/>
        <end position="402"/>
    </location>
</feature>
<evidence type="ECO:0000313" key="2">
    <source>
        <dbReference type="EMBL" id="TEB29979.1"/>
    </source>
</evidence>
<feature type="compositionally biased region" description="Basic and acidic residues" evidence="1">
    <location>
        <begin position="120"/>
        <end position="138"/>
    </location>
</feature>
<dbReference type="AlphaFoldDB" id="A0A4Y7T8S9"/>
<proteinExistence type="predicted"/>
<name>A0A4Y7T8S9_COPMI</name>
<dbReference type="Proteomes" id="UP000298030">
    <property type="component" value="Unassembled WGS sequence"/>
</dbReference>
<feature type="compositionally biased region" description="Pro residues" evidence="1">
    <location>
        <begin position="52"/>
        <end position="65"/>
    </location>
</feature>
<dbReference type="EMBL" id="QPFP01000025">
    <property type="protein sequence ID" value="TEB29979.1"/>
    <property type="molecule type" value="Genomic_DNA"/>
</dbReference>
<feature type="compositionally biased region" description="Basic and acidic residues" evidence="1">
    <location>
        <begin position="181"/>
        <end position="190"/>
    </location>
</feature>
<feature type="compositionally biased region" description="Basic and acidic residues" evidence="1">
    <location>
        <begin position="66"/>
        <end position="80"/>
    </location>
</feature>
<feature type="compositionally biased region" description="Basic and acidic residues" evidence="1">
    <location>
        <begin position="250"/>
        <end position="300"/>
    </location>
</feature>
<sequence length="402" mass="45140">MKRLEELHHPHRIIQHGFLIPFPRPPHMVEPRREPAADYRSGPSRRERGRSPSPPPRVEIRPPPPEPRRQLNGDAERYREPNSPNLSRNVSSSTLAGSGNSWTSELDRRPSRPGSTTMDVDPKPDRYPPPSDKFREALRVSSNGHDSRRDNNGPPPPNRLAHPILPIPPANLPSNPMLAGRDQRAVDPPERSPVTTRWSDRPSLPHIKPNAPLPLVAPRPPLSPTTSKKILSETEVSPPRLRRPSASVVADRKAQDEAAARERERDRGQDRERMERDRDWDREREKDRSERDRGLYDRPPNRSQPPPAFVARTSLLDRLEAPSHASSANSIPVGNGAPSLFDRMSAPSGTVPMKRNSEQMFGGGGRMDTDDLYGPVEESSDVAKKRRRNAGARQRRGGGKRN</sequence>
<feature type="compositionally biased region" description="Polar residues" evidence="1">
    <location>
        <begin position="82"/>
        <end position="104"/>
    </location>
</feature>
<protein>
    <submittedName>
        <fullName evidence="2">Uncharacterized protein</fullName>
    </submittedName>
</protein>
<feature type="compositionally biased region" description="Pro residues" evidence="1">
    <location>
        <begin position="211"/>
        <end position="223"/>
    </location>
</feature>
<organism evidence="2 3">
    <name type="scientific">Coprinellus micaceus</name>
    <name type="common">Glistening ink-cap mushroom</name>
    <name type="synonym">Coprinus micaceus</name>
    <dbReference type="NCBI Taxonomy" id="71717"/>
    <lineage>
        <taxon>Eukaryota</taxon>
        <taxon>Fungi</taxon>
        <taxon>Dikarya</taxon>
        <taxon>Basidiomycota</taxon>
        <taxon>Agaricomycotina</taxon>
        <taxon>Agaricomycetes</taxon>
        <taxon>Agaricomycetidae</taxon>
        <taxon>Agaricales</taxon>
        <taxon>Agaricineae</taxon>
        <taxon>Psathyrellaceae</taxon>
        <taxon>Coprinellus</taxon>
    </lineage>
</organism>
<feature type="compositionally biased region" description="Basic residues" evidence="1">
    <location>
        <begin position="384"/>
        <end position="402"/>
    </location>
</feature>
<dbReference type="OrthoDB" id="10675284at2759"/>
<accession>A0A4Y7T8S9</accession>
<evidence type="ECO:0000256" key="1">
    <source>
        <dbReference type="SAM" id="MobiDB-lite"/>
    </source>
</evidence>
<gene>
    <name evidence="2" type="ORF">FA13DRAFT_605244</name>
</gene>